<evidence type="ECO:0000256" key="2">
    <source>
        <dbReference type="ARBA" id="ARBA00022692"/>
    </source>
</evidence>
<keyword evidence="4 5" id="KW-0472">Membrane</keyword>
<organism evidence="7 8">
    <name type="scientific">Scytalidium lignicola</name>
    <name type="common">Hyphomycete</name>
    <dbReference type="NCBI Taxonomy" id="5539"/>
    <lineage>
        <taxon>Eukaryota</taxon>
        <taxon>Fungi</taxon>
        <taxon>Dikarya</taxon>
        <taxon>Ascomycota</taxon>
        <taxon>Pezizomycotina</taxon>
        <taxon>Leotiomycetes</taxon>
        <taxon>Leotiomycetes incertae sedis</taxon>
        <taxon>Scytalidium</taxon>
    </lineage>
</organism>
<dbReference type="InterPro" id="IPR004841">
    <property type="entry name" value="AA-permease/SLC12A_dom"/>
</dbReference>
<comment type="subcellular location">
    <subcellularLocation>
        <location evidence="1">Membrane</location>
        <topology evidence="1">Multi-pass membrane protein</topology>
    </subcellularLocation>
</comment>
<dbReference type="Gene3D" id="1.20.1740.10">
    <property type="entry name" value="Amino acid/polyamine transporter I"/>
    <property type="match status" value="1"/>
</dbReference>
<dbReference type="OrthoDB" id="3900342at2759"/>
<evidence type="ECO:0000256" key="3">
    <source>
        <dbReference type="ARBA" id="ARBA00022989"/>
    </source>
</evidence>
<feature type="transmembrane region" description="Helical" evidence="5">
    <location>
        <begin position="369"/>
        <end position="387"/>
    </location>
</feature>
<protein>
    <recommendedName>
        <fullName evidence="6">Amino acid permease/ SLC12A domain-containing protein</fullName>
    </recommendedName>
</protein>
<gene>
    <name evidence="7" type="ORF">B7463_g10072</name>
</gene>
<dbReference type="Proteomes" id="UP000258309">
    <property type="component" value="Unassembled WGS sequence"/>
</dbReference>
<feature type="transmembrane region" description="Helical" evidence="5">
    <location>
        <begin position="324"/>
        <end position="348"/>
    </location>
</feature>
<name>A0A3E2GYQ6_SCYLI</name>
<sequence>MEEVKASKTPKSALDVDVVTGEIVELHPDGNHAVRSKHGDYKRTISSTQIHVITLGSNIGSGLFIATGKGIANAGPLGAVIAYGLVASCVAAVLQVLGEMTIAFPTSGNFIDYADRFVDPSLAFAAGFAEWLGWCAVLGAEATFFSLIISTWNSAFPEVAGVTIFIVGAIVLFSLPNRWFAWFEYFTSILKVFAITLFLILDFAIIFGAGPKGKVHHGETWNAGPVFKNGFNGFSTSSLLALWAMSDQVFITIMVGEAESPRYAMSRAAKTVPVRVALLYLLTITFSSLLISPNDPRLFGGSAITQSPFTIALKDAGIHGLDQFLNVVILISCFGFGAESIYVASRILRALSHQRLIPEFIARVDSRGRPIWSLIITGSISIALTYLNFSTTGTTIFNWLVSITSSAFFTVWIIISITSFRFRAALKKQKDPLFKEVFAFRTWAWPLPTIWLLTCSVFLLVCCIYSGLYPLGSDKVSAYNFFQYMIGVVIVLVFSLAHKVIYRTKFRAASEVDLQSGRRTLQEPEIAMLKRYYDQPAWRRALTYVKFW</sequence>
<keyword evidence="3 5" id="KW-1133">Transmembrane helix</keyword>
<comment type="caution">
    <text evidence="7">The sequence shown here is derived from an EMBL/GenBank/DDBJ whole genome shotgun (WGS) entry which is preliminary data.</text>
</comment>
<keyword evidence="8" id="KW-1185">Reference proteome</keyword>
<dbReference type="PANTHER" id="PTHR43341">
    <property type="entry name" value="AMINO ACID PERMEASE"/>
    <property type="match status" value="1"/>
</dbReference>
<dbReference type="Pfam" id="PF00324">
    <property type="entry name" value="AA_permease"/>
    <property type="match status" value="1"/>
</dbReference>
<evidence type="ECO:0000259" key="6">
    <source>
        <dbReference type="Pfam" id="PF00324"/>
    </source>
</evidence>
<dbReference type="GO" id="GO:0016020">
    <property type="term" value="C:membrane"/>
    <property type="evidence" value="ECO:0007669"/>
    <property type="project" value="UniProtKB-SubCell"/>
</dbReference>
<evidence type="ECO:0000256" key="1">
    <source>
        <dbReference type="ARBA" id="ARBA00004141"/>
    </source>
</evidence>
<accession>A0A3E2GYQ6</accession>
<dbReference type="STRING" id="5539.A0A3E2GYQ6"/>
<feature type="transmembrane region" description="Helical" evidence="5">
    <location>
        <begin position="272"/>
        <end position="291"/>
    </location>
</feature>
<evidence type="ECO:0000256" key="5">
    <source>
        <dbReference type="SAM" id="Phobius"/>
    </source>
</evidence>
<feature type="transmembrane region" description="Helical" evidence="5">
    <location>
        <begin position="443"/>
        <end position="469"/>
    </location>
</feature>
<dbReference type="OMA" id="AFAWFEY"/>
<dbReference type="AlphaFoldDB" id="A0A3E2GYQ6"/>
<proteinExistence type="predicted"/>
<dbReference type="GO" id="GO:0015171">
    <property type="term" value="F:amino acid transmembrane transporter activity"/>
    <property type="evidence" value="ECO:0007669"/>
    <property type="project" value="TreeGrafter"/>
</dbReference>
<evidence type="ECO:0000256" key="4">
    <source>
        <dbReference type="ARBA" id="ARBA00023136"/>
    </source>
</evidence>
<reference evidence="7 8" key="1">
    <citation type="submission" date="2018-05" db="EMBL/GenBank/DDBJ databases">
        <title>Draft genome sequence of Scytalidium lignicola DSM 105466, a ubiquitous saprotrophic fungus.</title>
        <authorList>
            <person name="Buettner E."/>
            <person name="Gebauer A.M."/>
            <person name="Hofrichter M."/>
            <person name="Liers C."/>
            <person name="Kellner H."/>
        </authorList>
    </citation>
    <scope>NUCLEOTIDE SEQUENCE [LARGE SCALE GENOMIC DNA]</scope>
    <source>
        <strain evidence="7 8">DSM 105466</strain>
    </source>
</reference>
<dbReference type="EMBL" id="NCSJ02000272">
    <property type="protein sequence ID" value="RFU26274.1"/>
    <property type="molecule type" value="Genomic_DNA"/>
</dbReference>
<feature type="transmembrane region" description="Helical" evidence="5">
    <location>
        <begin position="77"/>
        <end position="97"/>
    </location>
</feature>
<feature type="transmembrane region" description="Helical" evidence="5">
    <location>
        <begin position="131"/>
        <end position="152"/>
    </location>
</feature>
<dbReference type="PIRSF" id="PIRSF006060">
    <property type="entry name" value="AA_transporter"/>
    <property type="match status" value="1"/>
</dbReference>
<feature type="non-terminal residue" evidence="7">
    <location>
        <position position="1"/>
    </location>
</feature>
<feature type="transmembrane region" description="Helical" evidence="5">
    <location>
        <begin position="159"/>
        <end position="179"/>
    </location>
</feature>
<feature type="domain" description="Amino acid permease/ SLC12A" evidence="6">
    <location>
        <begin position="50"/>
        <end position="507"/>
    </location>
</feature>
<keyword evidence="2 5" id="KW-0812">Transmembrane</keyword>
<feature type="non-terminal residue" evidence="7">
    <location>
        <position position="548"/>
    </location>
</feature>
<feature type="transmembrane region" description="Helical" evidence="5">
    <location>
        <begin position="399"/>
        <end position="422"/>
    </location>
</feature>
<dbReference type="InterPro" id="IPR050524">
    <property type="entry name" value="APC_YAT"/>
</dbReference>
<feature type="transmembrane region" description="Helical" evidence="5">
    <location>
        <begin position="481"/>
        <end position="501"/>
    </location>
</feature>
<evidence type="ECO:0000313" key="8">
    <source>
        <dbReference type="Proteomes" id="UP000258309"/>
    </source>
</evidence>
<feature type="transmembrane region" description="Helical" evidence="5">
    <location>
        <begin position="185"/>
        <end position="207"/>
    </location>
</feature>
<evidence type="ECO:0000313" key="7">
    <source>
        <dbReference type="EMBL" id="RFU26274.1"/>
    </source>
</evidence>
<dbReference type="PANTHER" id="PTHR43341:SF4">
    <property type="entry name" value="ARGININE PERMEASE CAN1-RELATED"/>
    <property type="match status" value="1"/>
</dbReference>